<protein>
    <recommendedName>
        <fullName evidence="5">MIP18 family-like domain-containing protein</fullName>
    </recommendedName>
</protein>
<dbReference type="RefSeq" id="XP_011776792.1">
    <property type="nucleotide sequence ID" value="XM_011778490.1"/>
</dbReference>
<dbReference type="Gene3D" id="6.10.250.1280">
    <property type="match status" value="1"/>
</dbReference>
<comment type="similarity">
    <text evidence="1">Belongs to the MIP18 family.</text>
</comment>
<dbReference type="VEuPathDB" id="TriTrypDB:Tbg972.9.6020"/>
<dbReference type="InterPro" id="IPR034904">
    <property type="entry name" value="FSCA_dom_sf"/>
</dbReference>
<dbReference type="AlphaFoldDB" id="C9ZYM7"/>
<reference evidence="4" key="1">
    <citation type="journal article" date="2010" name="PLoS Negl. Trop. Dis.">
        <title>The genome sequence of Trypanosoma brucei gambiense, causative agent of chronic human african trypanosomiasis.</title>
        <authorList>
            <person name="Jackson A.P."/>
            <person name="Sanders M."/>
            <person name="Berry A."/>
            <person name="McQuillan J."/>
            <person name="Aslett M.A."/>
            <person name="Quail M.A."/>
            <person name="Chukualim B."/>
            <person name="Capewell P."/>
            <person name="MacLeod A."/>
            <person name="Melville S.E."/>
            <person name="Gibson W."/>
            <person name="Barry J.D."/>
            <person name="Berriman M."/>
            <person name="Hertz-Fowler C."/>
        </authorList>
    </citation>
    <scope>NUCLEOTIDE SEQUENCE [LARGE SCALE GENOMIC DNA]</scope>
    <source>
        <strain evidence="4">MHOM/CI/86/DAL972</strain>
    </source>
</reference>
<organism evidence="3 4">
    <name type="scientific">Trypanosoma brucei gambiense (strain MHOM/CI/86/DAL972)</name>
    <dbReference type="NCBI Taxonomy" id="679716"/>
    <lineage>
        <taxon>Eukaryota</taxon>
        <taxon>Discoba</taxon>
        <taxon>Euglenozoa</taxon>
        <taxon>Kinetoplastea</taxon>
        <taxon>Metakinetoplastina</taxon>
        <taxon>Trypanosomatida</taxon>
        <taxon>Trypanosomatidae</taxon>
        <taxon>Trypanosoma</taxon>
    </lineage>
</organism>
<evidence type="ECO:0000256" key="1">
    <source>
        <dbReference type="ARBA" id="ARBA00010381"/>
    </source>
</evidence>
<evidence type="ECO:0008006" key="5">
    <source>
        <dbReference type="Google" id="ProtNLM"/>
    </source>
</evidence>
<dbReference type="InterPro" id="IPR039796">
    <property type="entry name" value="MIP18"/>
</dbReference>
<evidence type="ECO:0000313" key="3">
    <source>
        <dbReference type="EMBL" id="CBH14526.1"/>
    </source>
</evidence>
<dbReference type="KEGG" id="tbg:TbgDal_IX6020"/>
<accession>C9ZYM7</accession>
<dbReference type="PANTHER" id="PTHR12377:SF2">
    <property type="entry name" value="CYTOSOLIC IRON-SULFUR ASSEMBLY COMPONENT 2A"/>
    <property type="match status" value="1"/>
</dbReference>
<dbReference type="EMBL" id="FN554972">
    <property type="protein sequence ID" value="CBH14526.1"/>
    <property type="molecule type" value="Genomic_DNA"/>
</dbReference>
<dbReference type="Gene3D" id="3.30.300.130">
    <property type="entry name" value="Fe-S cluster assembly (FSCA)"/>
    <property type="match status" value="1"/>
</dbReference>
<keyword evidence="2" id="KW-0159">Chromosome partition</keyword>
<dbReference type="GeneID" id="23860634"/>
<dbReference type="OrthoDB" id="2746at2759"/>
<dbReference type="PANTHER" id="PTHR12377">
    <property type="entry name" value="CYTOSOLIC IRON-SULFUR ASSEMBLY COMPONENT 2B-RELATED"/>
    <property type="match status" value="1"/>
</dbReference>
<evidence type="ECO:0000313" key="4">
    <source>
        <dbReference type="Proteomes" id="UP000002316"/>
    </source>
</evidence>
<evidence type="ECO:0000256" key="2">
    <source>
        <dbReference type="ARBA" id="ARBA00022829"/>
    </source>
</evidence>
<name>C9ZYM7_TRYB9</name>
<dbReference type="GO" id="GO:0007059">
    <property type="term" value="P:chromosome segregation"/>
    <property type="evidence" value="ECO:0007669"/>
    <property type="project" value="UniProtKB-KW"/>
</dbReference>
<dbReference type="Proteomes" id="UP000002316">
    <property type="component" value="Chromosome 9"/>
</dbReference>
<dbReference type="GO" id="GO:0051604">
    <property type="term" value="P:protein maturation"/>
    <property type="evidence" value="ECO:0007669"/>
    <property type="project" value="InterPro"/>
</dbReference>
<gene>
    <name evidence="3" type="ORF">TbgDal_IX6020</name>
</gene>
<sequence>MTDRLTAEDVFYELSTIRDPERPDCTLADLDVVAMNRCRVEYIESSADFQSLRGQGCNDSGKPSVVVKVILQPTVPHCSLMEFICLCVYVRLREVFSLSNNAKFDITLVDGSHVRQRELEKQVADKERLAAAMEDKALLQEVEKHINCE</sequence>
<proteinExistence type="inferred from homology"/>